<dbReference type="GO" id="GO:0003725">
    <property type="term" value="F:double-stranded RNA binding"/>
    <property type="evidence" value="ECO:0007669"/>
    <property type="project" value="TreeGrafter"/>
</dbReference>
<dbReference type="NCBIfam" id="TIGR02191">
    <property type="entry name" value="RNaseIII"/>
    <property type="match status" value="1"/>
</dbReference>
<evidence type="ECO:0000256" key="3">
    <source>
        <dbReference type="ARBA" id="ARBA00012177"/>
    </source>
</evidence>
<dbReference type="InterPro" id="IPR011907">
    <property type="entry name" value="RNase_III"/>
</dbReference>
<dbReference type="SMART" id="SM00535">
    <property type="entry name" value="RIBOc"/>
    <property type="match status" value="1"/>
</dbReference>
<feature type="coiled-coil region" evidence="8">
    <location>
        <begin position="3"/>
        <end position="37"/>
    </location>
</feature>
<reference evidence="11" key="1">
    <citation type="submission" date="2016-10" db="EMBL/GenBank/DDBJ databases">
        <authorList>
            <person name="de Groot N.N."/>
        </authorList>
    </citation>
    <scope>NUCLEOTIDE SEQUENCE</scope>
</reference>
<dbReference type="PROSITE" id="PS00517">
    <property type="entry name" value="RNASE_3_1"/>
    <property type="match status" value="1"/>
</dbReference>
<dbReference type="InterPro" id="IPR036389">
    <property type="entry name" value="RNase_III_sf"/>
</dbReference>
<dbReference type="CDD" id="cd00593">
    <property type="entry name" value="RIBOc"/>
    <property type="match status" value="1"/>
</dbReference>
<keyword evidence="6 11" id="KW-0378">Hydrolase</keyword>
<evidence type="ECO:0000259" key="9">
    <source>
        <dbReference type="PROSITE" id="PS50137"/>
    </source>
</evidence>
<sequence>MSLKELEKTINYTFKNIELLERALTHKSKNNQNYERMEFLGDSVLGFIISEALYEKFPNISEGKLSRIRSQLVRGETLTQLAIELKIPQYIILGLSELKSGGVNRPSILEDVLEAIFGAIYLDSDFITIKEVILKLYQIKLENVSPNIEIRDPKSQLQEYLQSKKLELPIYEHIATTGKDHNAIFTVQCYLKEMKMTVQQKNTTIKKAEQACAAILLKRINDES</sequence>
<dbReference type="PANTHER" id="PTHR11207:SF0">
    <property type="entry name" value="RIBONUCLEASE 3"/>
    <property type="match status" value="1"/>
</dbReference>
<keyword evidence="4" id="KW-0540">Nuclease</keyword>
<dbReference type="HAMAP" id="MF_00104">
    <property type="entry name" value="RNase_III"/>
    <property type="match status" value="1"/>
</dbReference>
<evidence type="ECO:0000256" key="7">
    <source>
        <dbReference type="ARBA" id="ARBA00022884"/>
    </source>
</evidence>
<evidence type="ECO:0000259" key="10">
    <source>
        <dbReference type="PROSITE" id="PS50142"/>
    </source>
</evidence>
<keyword evidence="5" id="KW-0255">Endonuclease</keyword>
<dbReference type="GO" id="GO:0004525">
    <property type="term" value="F:ribonuclease III activity"/>
    <property type="evidence" value="ECO:0007669"/>
    <property type="project" value="UniProtKB-EC"/>
</dbReference>
<dbReference type="GO" id="GO:0006364">
    <property type="term" value="P:rRNA processing"/>
    <property type="evidence" value="ECO:0007669"/>
    <property type="project" value="InterPro"/>
</dbReference>
<comment type="similarity">
    <text evidence="2">Belongs to the ribonuclease III family.</text>
</comment>
<feature type="domain" description="RNase III" evidence="10">
    <location>
        <begin position="3"/>
        <end position="125"/>
    </location>
</feature>
<dbReference type="PANTHER" id="PTHR11207">
    <property type="entry name" value="RIBONUCLEASE III"/>
    <property type="match status" value="1"/>
</dbReference>
<dbReference type="PROSITE" id="PS50142">
    <property type="entry name" value="RNASE_3_2"/>
    <property type="match status" value="1"/>
</dbReference>
<dbReference type="Gene3D" id="1.10.1520.10">
    <property type="entry name" value="Ribonuclease III domain"/>
    <property type="match status" value="1"/>
</dbReference>
<dbReference type="EMBL" id="FPHJ01000059">
    <property type="protein sequence ID" value="SFV68038.1"/>
    <property type="molecule type" value="Genomic_DNA"/>
</dbReference>
<dbReference type="FunFam" id="1.10.1520.10:FF:000001">
    <property type="entry name" value="Ribonuclease 3"/>
    <property type="match status" value="1"/>
</dbReference>
<keyword evidence="7" id="KW-0694">RNA-binding</keyword>
<evidence type="ECO:0000256" key="2">
    <source>
        <dbReference type="ARBA" id="ARBA00010183"/>
    </source>
</evidence>
<evidence type="ECO:0000256" key="1">
    <source>
        <dbReference type="ARBA" id="ARBA00000109"/>
    </source>
</evidence>
<organism evidence="11">
    <name type="scientific">hydrothermal vent metagenome</name>
    <dbReference type="NCBI Taxonomy" id="652676"/>
    <lineage>
        <taxon>unclassified sequences</taxon>
        <taxon>metagenomes</taxon>
        <taxon>ecological metagenomes</taxon>
    </lineage>
</organism>
<dbReference type="SUPFAM" id="SSF54768">
    <property type="entry name" value="dsRNA-binding domain-like"/>
    <property type="match status" value="1"/>
</dbReference>
<dbReference type="Gene3D" id="3.30.160.20">
    <property type="match status" value="1"/>
</dbReference>
<evidence type="ECO:0000313" key="11">
    <source>
        <dbReference type="EMBL" id="SFV68038.1"/>
    </source>
</evidence>
<accession>A0A1W1CQ68</accession>
<dbReference type="GO" id="GO:0010468">
    <property type="term" value="P:regulation of gene expression"/>
    <property type="evidence" value="ECO:0007669"/>
    <property type="project" value="TreeGrafter"/>
</dbReference>
<evidence type="ECO:0000256" key="4">
    <source>
        <dbReference type="ARBA" id="ARBA00022722"/>
    </source>
</evidence>
<comment type="catalytic activity">
    <reaction evidence="1">
        <text>Endonucleolytic cleavage to 5'-phosphomonoester.</text>
        <dbReference type="EC" id="3.1.26.3"/>
    </reaction>
</comment>
<dbReference type="Pfam" id="PF14622">
    <property type="entry name" value="Ribonucleas_3_3"/>
    <property type="match status" value="1"/>
</dbReference>
<name>A0A1W1CQ68_9ZZZZ</name>
<gene>
    <name evidence="11" type="ORF">MNB_SUP05-5-458</name>
</gene>
<dbReference type="EC" id="3.1.26.3" evidence="3"/>
<evidence type="ECO:0000256" key="6">
    <source>
        <dbReference type="ARBA" id="ARBA00022801"/>
    </source>
</evidence>
<dbReference type="InterPro" id="IPR014720">
    <property type="entry name" value="dsRBD_dom"/>
</dbReference>
<dbReference type="SUPFAM" id="SSF69065">
    <property type="entry name" value="RNase III domain-like"/>
    <property type="match status" value="1"/>
</dbReference>
<proteinExistence type="inferred from homology"/>
<dbReference type="Pfam" id="PF00035">
    <property type="entry name" value="dsrm"/>
    <property type="match status" value="1"/>
</dbReference>
<dbReference type="InterPro" id="IPR000999">
    <property type="entry name" value="RNase_III_dom"/>
</dbReference>
<evidence type="ECO:0000256" key="8">
    <source>
        <dbReference type="SAM" id="Coils"/>
    </source>
</evidence>
<keyword evidence="8" id="KW-0175">Coiled coil</keyword>
<evidence type="ECO:0000256" key="5">
    <source>
        <dbReference type="ARBA" id="ARBA00022759"/>
    </source>
</evidence>
<feature type="domain" description="DRBM" evidence="9">
    <location>
        <begin position="152"/>
        <end position="222"/>
    </location>
</feature>
<dbReference type="SMART" id="SM00358">
    <property type="entry name" value="DSRM"/>
    <property type="match status" value="1"/>
</dbReference>
<dbReference type="CDD" id="cd10845">
    <property type="entry name" value="DSRM_RNAse_III_family"/>
    <property type="match status" value="1"/>
</dbReference>
<dbReference type="AlphaFoldDB" id="A0A1W1CQ68"/>
<protein>
    <recommendedName>
        <fullName evidence="3">ribonuclease III</fullName>
        <ecNumber evidence="3">3.1.26.3</ecNumber>
    </recommendedName>
</protein>
<dbReference type="PROSITE" id="PS50137">
    <property type="entry name" value="DS_RBD"/>
    <property type="match status" value="1"/>
</dbReference>